<evidence type="ECO:0000313" key="2">
    <source>
        <dbReference type="EMBL" id="AHF06451.1"/>
    </source>
</evidence>
<dbReference type="PANTHER" id="PTHR13887:SF41">
    <property type="entry name" value="THIOREDOXIN SUPERFAMILY PROTEIN"/>
    <property type="match status" value="1"/>
</dbReference>
<dbReference type="InterPro" id="IPR001853">
    <property type="entry name" value="DSBA-like_thioredoxin_dom"/>
</dbReference>
<gene>
    <name evidence="2" type="ORF">DESME_04790</name>
</gene>
<organism evidence="2 3">
    <name type="scientific">Desulfitobacterium metallireducens DSM 15288</name>
    <dbReference type="NCBI Taxonomy" id="871968"/>
    <lineage>
        <taxon>Bacteria</taxon>
        <taxon>Bacillati</taxon>
        <taxon>Bacillota</taxon>
        <taxon>Clostridia</taxon>
        <taxon>Eubacteriales</taxon>
        <taxon>Desulfitobacteriaceae</taxon>
        <taxon>Desulfitobacterium</taxon>
    </lineage>
</organism>
<dbReference type="SUPFAM" id="SSF52833">
    <property type="entry name" value="Thioredoxin-like"/>
    <property type="match status" value="1"/>
</dbReference>
<protein>
    <submittedName>
        <fullName evidence="2">DSBA oxidoreductase</fullName>
    </submittedName>
</protein>
<sequence>MKIEIWSDYACPYCYIGKRNLEMAMKGITDKEFIEVVMKSFELDATASSQVTGTTPERIARKYGYTSKQTMQMIESVTEAAKNVGLVFRYDTTRYTNMMNAHRLTKYAEGRGKGHEISEKLFHAYFNENKELSDPQVLIGIASKVGISEFEVREVIESDQYALEVRQDEKDAAHLEIHSVPYFLVNRKYAFSGAQPSGYIKETLLNILDEEKEQLEVLNSGMTCGPDGCKI</sequence>
<feature type="domain" description="DSBA-like thioredoxin" evidence="1">
    <location>
        <begin position="3"/>
        <end position="197"/>
    </location>
</feature>
<dbReference type="GO" id="GO:0016491">
    <property type="term" value="F:oxidoreductase activity"/>
    <property type="evidence" value="ECO:0007669"/>
    <property type="project" value="InterPro"/>
</dbReference>
<dbReference type="eggNOG" id="COG2761">
    <property type="taxonomic scope" value="Bacteria"/>
</dbReference>
<dbReference type="STRING" id="871968.DESME_04790"/>
<dbReference type="KEGG" id="dmt:DESME_04790"/>
<dbReference type="Gene3D" id="3.40.30.10">
    <property type="entry name" value="Glutaredoxin"/>
    <property type="match status" value="1"/>
</dbReference>
<accession>W0EBK5</accession>
<dbReference type="RefSeq" id="WP_006715030.1">
    <property type="nucleotide sequence ID" value="NZ_CP007032.1"/>
</dbReference>
<evidence type="ECO:0000313" key="3">
    <source>
        <dbReference type="Proteomes" id="UP000010847"/>
    </source>
</evidence>
<keyword evidence="3" id="KW-1185">Reference proteome</keyword>
<evidence type="ECO:0000259" key="1">
    <source>
        <dbReference type="Pfam" id="PF01323"/>
    </source>
</evidence>
<dbReference type="Proteomes" id="UP000010847">
    <property type="component" value="Chromosome"/>
</dbReference>
<dbReference type="AlphaFoldDB" id="W0EBK5"/>
<dbReference type="PANTHER" id="PTHR13887">
    <property type="entry name" value="GLUTATHIONE S-TRANSFERASE KAPPA"/>
    <property type="match status" value="1"/>
</dbReference>
<dbReference type="CDD" id="cd03024">
    <property type="entry name" value="DsbA_FrnE"/>
    <property type="match status" value="1"/>
</dbReference>
<dbReference type="EMBL" id="CP007032">
    <property type="protein sequence ID" value="AHF06451.1"/>
    <property type="molecule type" value="Genomic_DNA"/>
</dbReference>
<dbReference type="OrthoDB" id="9799122at2"/>
<dbReference type="InterPro" id="IPR036249">
    <property type="entry name" value="Thioredoxin-like_sf"/>
</dbReference>
<dbReference type="HOGENOM" id="CLU_069253_0_2_9"/>
<proteinExistence type="predicted"/>
<dbReference type="Pfam" id="PF01323">
    <property type="entry name" value="DSBA"/>
    <property type="match status" value="1"/>
</dbReference>
<reference evidence="2 3" key="1">
    <citation type="submission" date="2013-12" db="EMBL/GenBank/DDBJ databases">
        <authorList>
            <consortium name="DOE Joint Genome Institute"/>
            <person name="Smidt H."/>
            <person name="Huntemann M."/>
            <person name="Han J."/>
            <person name="Chen A."/>
            <person name="Kyrpides N."/>
            <person name="Mavromatis K."/>
            <person name="Markowitz V."/>
            <person name="Palaniappan K."/>
            <person name="Ivanova N."/>
            <person name="Schaumberg A."/>
            <person name="Pati A."/>
            <person name="Liolios K."/>
            <person name="Nordberg H.P."/>
            <person name="Cantor M.N."/>
            <person name="Hua S.X."/>
            <person name="Woyke T."/>
        </authorList>
    </citation>
    <scope>NUCLEOTIDE SEQUENCE [LARGE SCALE GENOMIC DNA]</scope>
    <source>
        <strain evidence="3">DSM 15288</strain>
    </source>
</reference>
<name>W0EBK5_9FIRM</name>